<dbReference type="EMBL" id="JBHTAS010000003">
    <property type="protein sequence ID" value="MFC7143113.1"/>
    <property type="molecule type" value="Genomic_DNA"/>
</dbReference>
<feature type="domain" description="CBS" evidence="4">
    <location>
        <begin position="67"/>
        <end position="125"/>
    </location>
</feature>
<evidence type="ECO:0000313" key="5">
    <source>
        <dbReference type="EMBL" id="MFC7143113.1"/>
    </source>
</evidence>
<evidence type="ECO:0000256" key="2">
    <source>
        <dbReference type="PROSITE-ProRule" id="PRU00703"/>
    </source>
</evidence>
<dbReference type="RefSeq" id="WP_382261996.1">
    <property type="nucleotide sequence ID" value="NZ_JBHTAS010000003.1"/>
</dbReference>
<evidence type="ECO:0000256" key="3">
    <source>
        <dbReference type="SAM" id="MobiDB-lite"/>
    </source>
</evidence>
<dbReference type="PANTHER" id="PTHR43080:SF2">
    <property type="entry name" value="CBS DOMAIN-CONTAINING PROTEIN"/>
    <property type="match status" value="1"/>
</dbReference>
<accession>A0ABD5YB63</accession>
<dbReference type="SUPFAM" id="SSF54631">
    <property type="entry name" value="CBS-domain pair"/>
    <property type="match status" value="2"/>
</dbReference>
<dbReference type="InterPro" id="IPR000644">
    <property type="entry name" value="CBS_dom"/>
</dbReference>
<dbReference type="PROSITE" id="PS51371">
    <property type="entry name" value="CBS"/>
    <property type="match status" value="3"/>
</dbReference>
<evidence type="ECO:0000256" key="1">
    <source>
        <dbReference type="ARBA" id="ARBA00023122"/>
    </source>
</evidence>
<keyword evidence="1 2" id="KW-0129">CBS domain</keyword>
<sequence length="409" mass="44957">MDIAEAVTTEYREFDAETPVSKLLGAFQTHRDPGLLIGSDDGIVGVVTRNVLINSQHDPDQKARSVMRDDVPHVDRSDDIREVARRMVESEFTILPVYDGDDFAGVVTNESVAAATEQFLDAVDVSDVYSRDLRSVGPETTLGEVIHELRTNAISRVPVIDDDGDAVGMISTFDLLEFTIRETKQEQGGHASGFGEGSASGDTSQTHGGFGERAGVESRLLDLPARDVMNSPVATTGPTTGLGEAVHEMLDDDYSSLLVEIPAEGVDGIVTLTDVLRSLTWTPDEEGTRLQVFGARYLTSMTREEVADLIDGVESKYDEMDVIEAYVILHKHKERQRGSPLIQATIRLFTDRGRFAGTGEEYGDAPAIRAARDNLERTVLDDKGQTMQERRGKRSPEDAERLLGWWLET</sequence>
<name>A0ABD5YB63_9EURY</name>
<dbReference type="Pfam" id="PF00571">
    <property type="entry name" value="CBS"/>
    <property type="match status" value="3"/>
</dbReference>
<evidence type="ECO:0000259" key="4">
    <source>
        <dbReference type="PROSITE" id="PS51371"/>
    </source>
</evidence>
<reference evidence="5 6" key="1">
    <citation type="journal article" date="2019" name="Int. J. Syst. Evol. Microbiol.">
        <title>The Global Catalogue of Microorganisms (GCM) 10K type strain sequencing project: providing services to taxonomists for standard genome sequencing and annotation.</title>
        <authorList>
            <consortium name="The Broad Institute Genomics Platform"/>
            <consortium name="The Broad Institute Genome Sequencing Center for Infectious Disease"/>
            <person name="Wu L."/>
            <person name="Ma J."/>
        </authorList>
    </citation>
    <scope>NUCLEOTIDE SEQUENCE [LARGE SCALE GENOMIC DNA]</scope>
    <source>
        <strain evidence="5 6">XZYJT29</strain>
    </source>
</reference>
<dbReference type="SMART" id="SM00116">
    <property type="entry name" value="CBS"/>
    <property type="match status" value="3"/>
</dbReference>
<protein>
    <submittedName>
        <fullName evidence="5">CBS domain-containing protein</fullName>
    </submittedName>
</protein>
<dbReference type="Proteomes" id="UP001596432">
    <property type="component" value="Unassembled WGS sequence"/>
</dbReference>
<evidence type="ECO:0000313" key="6">
    <source>
        <dbReference type="Proteomes" id="UP001596432"/>
    </source>
</evidence>
<dbReference type="InterPro" id="IPR051257">
    <property type="entry name" value="Diverse_CBS-Domain"/>
</dbReference>
<keyword evidence="6" id="KW-1185">Reference proteome</keyword>
<dbReference type="PANTHER" id="PTHR43080">
    <property type="entry name" value="CBS DOMAIN-CONTAINING PROTEIN CBSX3, MITOCHONDRIAL"/>
    <property type="match status" value="1"/>
</dbReference>
<feature type="domain" description="CBS" evidence="4">
    <location>
        <begin position="229"/>
        <end position="286"/>
    </location>
</feature>
<dbReference type="AlphaFoldDB" id="A0ABD5YB63"/>
<feature type="region of interest" description="Disordered" evidence="3">
    <location>
        <begin position="186"/>
        <end position="211"/>
    </location>
</feature>
<organism evidence="5 6">
    <name type="scientific">Halosimplex aquaticum</name>
    <dbReference type="NCBI Taxonomy" id="3026162"/>
    <lineage>
        <taxon>Archaea</taxon>
        <taxon>Methanobacteriati</taxon>
        <taxon>Methanobacteriota</taxon>
        <taxon>Stenosarchaea group</taxon>
        <taxon>Halobacteria</taxon>
        <taxon>Halobacteriales</taxon>
        <taxon>Haloarculaceae</taxon>
        <taxon>Halosimplex</taxon>
    </lineage>
</organism>
<gene>
    <name evidence="5" type="ORF">ACFQMA_25270</name>
</gene>
<dbReference type="Gene3D" id="3.10.580.10">
    <property type="entry name" value="CBS-domain"/>
    <property type="match status" value="3"/>
</dbReference>
<comment type="caution">
    <text evidence="5">The sequence shown here is derived from an EMBL/GenBank/DDBJ whole genome shotgun (WGS) entry which is preliminary data.</text>
</comment>
<proteinExistence type="predicted"/>
<dbReference type="InterPro" id="IPR046342">
    <property type="entry name" value="CBS_dom_sf"/>
</dbReference>
<feature type="domain" description="CBS" evidence="4">
    <location>
        <begin position="129"/>
        <end position="186"/>
    </location>
</feature>